<evidence type="ECO:0000256" key="1">
    <source>
        <dbReference type="SAM" id="MobiDB-lite"/>
    </source>
</evidence>
<dbReference type="Proteomes" id="UP000325440">
    <property type="component" value="Unassembled WGS sequence"/>
</dbReference>
<sequence>MADTVVHQTGPMADNSTSGCYCSSSSDDDSDEGDSDGSHSSSGCSTADAVDWQPLSSTRRRRPSDTATTAAAATEFDLLDARRLPDLLDPDRLVTVLDNCLRSEFVRGCVVETWDTVLSDHLESIAHLVLYQTPEHAVSQTVYEQLTGLSAVLRPPLPPNHRQPQATRQPEPARVDAERVYATLRSAARSLLTTRVDTCCRQSMCRAVGLAVVALRSSTRPVFTVENFLVEINEAANFANLYCTRYARRICAALKDIYDTVMAGDYHPNNVTVQMAVMEKSIQAALSTLVDAQATGEQKAVAQRSLLAELDGICTTVRMKNHGCLDDSPTAAEQLQSRRKQEYAAAVDVRDIGVNAFARRFVHFTMSPWRAPISMYHQKSPVSVDQVLKNTVRLIETLVSELFKPCLSNRHRRRLQRYRSRHNHQLHDKQL</sequence>
<feature type="compositionally biased region" description="Low complexity" evidence="1">
    <location>
        <begin position="14"/>
        <end position="25"/>
    </location>
</feature>
<gene>
    <name evidence="2" type="ORF">CINCED_3A012102</name>
</gene>
<proteinExistence type="predicted"/>
<feature type="region of interest" description="Disordered" evidence="1">
    <location>
        <begin position="1"/>
        <end position="47"/>
    </location>
</feature>
<dbReference type="AlphaFoldDB" id="A0A5E4M2Z0"/>
<dbReference type="EMBL" id="CABPRJ010000009">
    <property type="protein sequence ID" value="VVC25130.1"/>
    <property type="molecule type" value="Genomic_DNA"/>
</dbReference>
<evidence type="ECO:0000313" key="2">
    <source>
        <dbReference type="EMBL" id="VVC25130.1"/>
    </source>
</evidence>
<evidence type="ECO:0000313" key="3">
    <source>
        <dbReference type="Proteomes" id="UP000325440"/>
    </source>
</evidence>
<feature type="compositionally biased region" description="Acidic residues" evidence="1">
    <location>
        <begin position="26"/>
        <end position="35"/>
    </location>
</feature>
<dbReference type="OrthoDB" id="6623195at2759"/>
<reference evidence="2 3" key="1">
    <citation type="submission" date="2019-08" db="EMBL/GenBank/DDBJ databases">
        <authorList>
            <person name="Alioto T."/>
            <person name="Alioto T."/>
            <person name="Gomez Garrido J."/>
        </authorList>
    </citation>
    <scope>NUCLEOTIDE SEQUENCE [LARGE SCALE GENOMIC DNA]</scope>
</reference>
<organism evidence="2 3">
    <name type="scientific">Cinara cedri</name>
    <dbReference type="NCBI Taxonomy" id="506608"/>
    <lineage>
        <taxon>Eukaryota</taxon>
        <taxon>Metazoa</taxon>
        <taxon>Ecdysozoa</taxon>
        <taxon>Arthropoda</taxon>
        <taxon>Hexapoda</taxon>
        <taxon>Insecta</taxon>
        <taxon>Pterygota</taxon>
        <taxon>Neoptera</taxon>
        <taxon>Paraneoptera</taxon>
        <taxon>Hemiptera</taxon>
        <taxon>Sternorrhyncha</taxon>
        <taxon>Aphidomorpha</taxon>
        <taxon>Aphidoidea</taxon>
        <taxon>Aphididae</taxon>
        <taxon>Lachninae</taxon>
        <taxon>Cinara</taxon>
    </lineage>
</organism>
<protein>
    <submittedName>
        <fullName evidence="2">Uncharacterized protein</fullName>
    </submittedName>
</protein>
<feature type="region of interest" description="Disordered" evidence="1">
    <location>
        <begin position="155"/>
        <end position="174"/>
    </location>
</feature>
<name>A0A5E4M2Z0_9HEMI</name>
<accession>A0A5E4M2Z0</accession>
<keyword evidence="3" id="KW-1185">Reference proteome</keyword>